<evidence type="ECO:0000256" key="1">
    <source>
        <dbReference type="ARBA" id="ARBA00006484"/>
    </source>
</evidence>
<gene>
    <name evidence="4" type="ORF">SAMN05421630_109232</name>
</gene>
<dbReference type="InterPro" id="IPR036291">
    <property type="entry name" value="NAD(P)-bd_dom_sf"/>
</dbReference>
<reference evidence="4 5" key="1">
    <citation type="submission" date="2016-10" db="EMBL/GenBank/DDBJ databases">
        <authorList>
            <person name="de Groot N.N."/>
        </authorList>
    </citation>
    <scope>NUCLEOTIDE SEQUENCE [LARGE SCALE GENOMIC DNA]</scope>
    <source>
        <strain evidence="4 5">CGMCC 4.5506</strain>
    </source>
</reference>
<evidence type="ECO:0000313" key="5">
    <source>
        <dbReference type="Proteomes" id="UP000199494"/>
    </source>
</evidence>
<dbReference type="AlphaFoldDB" id="A0A222VS72"/>
<dbReference type="FunFam" id="3.40.50.720:FF:000084">
    <property type="entry name" value="Short-chain dehydrogenase reductase"/>
    <property type="match status" value="1"/>
</dbReference>
<dbReference type="GO" id="GO:0016491">
    <property type="term" value="F:oxidoreductase activity"/>
    <property type="evidence" value="ECO:0007669"/>
    <property type="project" value="UniProtKB-KW"/>
</dbReference>
<dbReference type="EMBL" id="FMZE01000009">
    <property type="protein sequence ID" value="SDD52521.1"/>
    <property type="molecule type" value="Genomic_DNA"/>
</dbReference>
<proteinExistence type="inferred from homology"/>
<feature type="domain" description="Ketoreductase" evidence="3">
    <location>
        <begin position="11"/>
        <end position="197"/>
    </location>
</feature>
<organism evidence="4 5">
    <name type="scientific">Prauserella marina</name>
    <dbReference type="NCBI Taxonomy" id="530584"/>
    <lineage>
        <taxon>Bacteria</taxon>
        <taxon>Bacillati</taxon>
        <taxon>Actinomycetota</taxon>
        <taxon>Actinomycetes</taxon>
        <taxon>Pseudonocardiales</taxon>
        <taxon>Pseudonocardiaceae</taxon>
        <taxon>Prauserella</taxon>
    </lineage>
</organism>
<dbReference type="RefSeq" id="WP_091808330.1">
    <property type="nucleotide sequence ID" value="NZ_CP016353.1"/>
</dbReference>
<dbReference type="SMART" id="SM00822">
    <property type="entry name" value="PKS_KR"/>
    <property type="match status" value="1"/>
</dbReference>
<dbReference type="InterPro" id="IPR002347">
    <property type="entry name" value="SDR_fam"/>
</dbReference>
<evidence type="ECO:0000313" key="4">
    <source>
        <dbReference type="EMBL" id="SDD52521.1"/>
    </source>
</evidence>
<evidence type="ECO:0000256" key="2">
    <source>
        <dbReference type="ARBA" id="ARBA00023002"/>
    </source>
</evidence>
<name>A0A222VS72_9PSEU</name>
<dbReference type="Proteomes" id="UP000199494">
    <property type="component" value="Unassembled WGS sequence"/>
</dbReference>
<dbReference type="PANTHER" id="PTHR42879">
    <property type="entry name" value="3-OXOACYL-(ACYL-CARRIER-PROTEIN) REDUCTASE"/>
    <property type="match status" value="1"/>
</dbReference>
<dbReference type="Gene3D" id="3.40.50.720">
    <property type="entry name" value="NAD(P)-binding Rossmann-like Domain"/>
    <property type="match status" value="1"/>
</dbReference>
<dbReference type="InterPro" id="IPR057326">
    <property type="entry name" value="KR_dom"/>
</dbReference>
<evidence type="ECO:0000259" key="3">
    <source>
        <dbReference type="SMART" id="SM00822"/>
    </source>
</evidence>
<keyword evidence="2" id="KW-0560">Oxidoreductase</keyword>
<dbReference type="STRING" id="530584.SAMN05421630_109232"/>
<sequence>MTSGPSPESPPVALVAGGTSGIGLATARRLVASGHVVTIGGRDEQRRASAVAELGPDADAVALDVLDDGSCIAAVRHVLARHGHVDVLINAVGSAPAGTVDTVEDAAWLAALDAKVIGAVRLMRAVIPSMTTRRYGRIVNIAGTAGAEPDPWMVVSGAANAALVSVTNGAARGLAPEGITVNAVCPGPVRTGRWTGLVTTYATITGTGKDAAARELEAAIPVGRPAAADEVAAVIAFLASPEAAHVTGTAVTVDGGQSRGA</sequence>
<dbReference type="PRINTS" id="PR00081">
    <property type="entry name" value="GDHRDH"/>
</dbReference>
<dbReference type="Pfam" id="PF13561">
    <property type="entry name" value="adh_short_C2"/>
    <property type="match status" value="1"/>
</dbReference>
<dbReference type="SUPFAM" id="SSF51735">
    <property type="entry name" value="NAD(P)-binding Rossmann-fold domains"/>
    <property type="match status" value="1"/>
</dbReference>
<comment type="similarity">
    <text evidence="1">Belongs to the short-chain dehydrogenases/reductases (SDR) family.</text>
</comment>
<dbReference type="OrthoDB" id="9781117at2"/>
<protein>
    <submittedName>
        <fullName evidence="4">3-oxoacyl-[acyl-carrier protein] reductase/ketoreductase</fullName>
    </submittedName>
</protein>
<accession>A0A222VS72</accession>
<keyword evidence="5" id="KW-1185">Reference proteome</keyword>
<dbReference type="KEGG" id="pmad:BAY61_19090"/>
<dbReference type="PANTHER" id="PTHR42879:SF6">
    <property type="entry name" value="NADPH-DEPENDENT REDUCTASE BACG"/>
    <property type="match status" value="1"/>
</dbReference>
<dbReference type="InterPro" id="IPR050259">
    <property type="entry name" value="SDR"/>
</dbReference>